<dbReference type="Pfam" id="PF01383">
    <property type="entry name" value="CpcD"/>
    <property type="match status" value="1"/>
</dbReference>
<dbReference type="EMBL" id="JADEVV010000005">
    <property type="protein sequence ID" value="MBE9252794.1"/>
    <property type="molecule type" value="Genomic_DNA"/>
</dbReference>
<dbReference type="PROSITE" id="PS51441">
    <property type="entry name" value="CPCD_LIKE"/>
    <property type="match status" value="1"/>
</dbReference>
<comment type="caution">
    <text evidence="8">The sequence shown here is derived from an EMBL/GenBank/DDBJ whole genome shotgun (WGS) entry which is preliminary data.</text>
</comment>
<evidence type="ECO:0000256" key="4">
    <source>
        <dbReference type="ARBA" id="ARBA00023078"/>
    </source>
</evidence>
<dbReference type="SMART" id="SM01094">
    <property type="entry name" value="CpcD"/>
    <property type="match status" value="1"/>
</dbReference>
<feature type="domain" description="CpcD-like" evidence="7">
    <location>
        <begin position="17"/>
        <end position="75"/>
    </location>
</feature>
<dbReference type="Proteomes" id="UP000658720">
    <property type="component" value="Unassembled WGS sequence"/>
</dbReference>
<evidence type="ECO:0000256" key="3">
    <source>
        <dbReference type="ARBA" id="ARBA00022738"/>
    </source>
</evidence>
<organism evidence="8 9">
    <name type="scientific">Synechocystis salina LEGE 00031</name>
    <dbReference type="NCBI Taxonomy" id="1828736"/>
    <lineage>
        <taxon>Bacteria</taxon>
        <taxon>Bacillati</taxon>
        <taxon>Cyanobacteriota</taxon>
        <taxon>Cyanophyceae</taxon>
        <taxon>Synechococcales</taxon>
        <taxon>Merismopediaceae</taxon>
        <taxon>Synechocystis</taxon>
    </lineage>
</organism>
<keyword evidence="5" id="KW-0472">Membrane</keyword>
<gene>
    <name evidence="8" type="ORF">IQ217_02770</name>
</gene>
<protein>
    <submittedName>
        <fullName evidence="8">Phycobilisome linker polypeptide</fullName>
    </submittedName>
</protein>
<comment type="subcellular location">
    <subcellularLocation>
        <location evidence="1">Cellular thylakoid membrane</location>
        <topology evidence="1">Peripheral membrane protein</topology>
        <orientation evidence="1">Cytoplasmic side</orientation>
    </subcellularLocation>
</comment>
<name>A0ABR9VN70_9SYNC</name>
<reference evidence="8 9" key="1">
    <citation type="submission" date="2020-10" db="EMBL/GenBank/DDBJ databases">
        <authorList>
            <person name="Castelo-Branco R."/>
            <person name="Eusebio N."/>
            <person name="Adriana R."/>
            <person name="Vieira A."/>
            <person name="Brugerolle De Fraissinette N."/>
            <person name="Rezende De Castro R."/>
            <person name="Schneider M.P."/>
            <person name="Vasconcelos V."/>
            <person name="Leao P.N."/>
        </authorList>
    </citation>
    <scope>NUCLEOTIDE SEQUENCE [LARGE SCALE GENOMIC DNA]</scope>
    <source>
        <strain evidence="8 9">LEGE 00031</strain>
    </source>
</reference>
<dbReference type="InterPro" id="IPR008213">
    <property type="entry name" value="CpcD-like_dom"/>
</dbReference>
<keyword evidence="4" id="KW-0793">Thylakoid</keyword>
<proteinExistence type="predicted"/>
<keyword evidence="3 6" id="KW-0605">Phycobilisome</keyword>
<evidence type="ECO:0000313" key="9">
    <source>
        <dbReference type="Proteomes" id="UP000658720"/>
    </source>
</evidence>
<evidence type="ECO:0000313" key="8">
    <source>
        <dbReference type="EMBL" id="MBE9252794.1"/>
    </source>
</evidence>
<keyword evidence="9" id="KW-1185">Reference proteome</keyword>
<accession>A0ABR9VN70</accession>
<evidence type="ECO:0000256" key="1">
    <source>
        <dbReference type="ARBA" id="ARBA00004445"/>
    </source>
</evidence>
<evidence type="ECO:0000256" key="2">
    <source>
        <dbReference type="ARBA" id="ARBA00022549"/>
    </source>
</evidence>
<sequence>MLGQSSLVGYSNTQAANRVFVYEISGLRQTDASENINHDIRRSGSVFIKVPYARMNEEMRRISRLGGTIVNIRPYQADSNEDN</sequence>
<evidence type="ECO:0000256" key="6">
    <source>
        <dbReference type="PROSITE-ProRule" id="PRU00771"/>
    </source>
</evidence>
<evidence type="ECO:0000256" key="5">
    <source>
        <dbReference type="ARBA" id="ARBA00023136"/>
    </source>
</evidence>
<dbReference type="RefSeq" id="WP_190597716.1">
    <property type="nucleotide sequence ID" value="NZ_JADEVV010000005.1"/>
</dbReference>
<evidence type="ECO:0000259" key="7">
    <source>
        <dbReference type="PROSITE" id="PS51441"/>
    </source>
</evidence>
<keyword evidence="2" id="KW-0042">Antenna complex</keyword>